<evidence type="ECO:0000256" key="1">
    <source>
        <dbReference type="PROSITE-ProRule" id="PRU01360"/>
    </source>
</evidence>
<evidence type="ECO:0000313" key="5">
    <source>
        <dbReference type="Proteomes" id="UP000183253"/>
    </source>
</evidence>
<keyword evidence="2" id="KW-0732">Signal</keyword>
<comment type="similarity">
    <text evidence="1">Belongs to the TonB-dependent receptor family.</text>
</comment>
<evidence type="ECO:0000256" key="2">
    <source>
        <dbReference type="SAM" id="SignalP"/>
    </source>
</evidence>
<dbReference type="SUPFAM" id="SSF56935">
    <property type="entry name" value="Porins"/>
    <property type="match status" value="1"/>
</dbReference>
<dbReference type="Gene3D" id="2.170.130.10">
    <property type="entry name" value="TonB-dependent receptor, plug domain"/>
    <property type="match status" value="1"/>
</dbReference>
<feature type="chain" id="PRO_5010357345" evidence="2">
    <location>
        <begin position="38"/>
        <end position="1070"/>
    </location>
</feature>
<reference evidence="4 5" key="1">
    <citation type="submission" date="2016-10" db="EMBL/GenBank/DDBJ databases">
        <authorList>
            <person name="de Groot N.N."/>
        </authorList>
    </citation>
    <scope>NUCLEOTIDE SEQUENCE [LARGE SCALE GENOMIC DNA]</scope>
    <source>
        <strain evidence="4 5">DSM 25383</strain>
    </source>
</reference>
<dbReference type="GO" id="GO:0009279">
    <property type="term" value="C:cell outer membrane"/>
    <property type="evidence" value="ECO:0007669"/>
    <property type="project" value="UniProtKB-SubCell"/>
</dbReference>
<sequence length="1070" mass="118982">MSKSTKYAISGTGRWSALRFAVLVLALCLLQAPGALAASAAAAQAGNAAAKHRIQGTVVDQAGAPVIGANVIVEGTTTGTTTDVKGSFSLEVPAKGRLQVSYLGYETLLVPLTSQTQYMVTLQENAAAIADVVVVGYGVQRKESVVGAISQVKGDALVDSGVSNITNALAGKLSGVTTLQTSGQPGQNDAEILIRGVSSFSNSNPLVLVDGVERDFSTIDPNEVANISVLKDASATAVFGAKGANGVIIVTTKSGQEGKPKMDFSFSTGFAMPINTPKHIDSYRTMSLMNVAKMNDQLFDSLTSQADLNEYRRPSSRLNALRYPDVNWLDEMTDSFASTINANFNIQGGTRFVKYFASVGYAHEGSIFKGVNDGKIDSRYYYNRFNFRTNVDFNVTPTTVVSFKLGGNVGIKNKPQPQDGDDGMWKYIFGSSTAKYPMYYPSWVLEEVPDLDYPGVVEDRLISEADQTTGNPYYQMMRGRFIQLTDSKLFSDIILNQKLDFITKGLSVQGKVSLSTYYKYTTLRTEYDRPAWYLDFSKIGTDENAWRRTGDNGYLYVPNPVYTTAGNALQDGYYLDLYYDLSLNYNRTFGRHNVTGLVLFNRQEQDKGSDFPYYNEAIVARATYDFAHKYLVEVNMGYTGSERFAPGNRFGFFPSGAVGWVVSEERFFEPLKPWFSKLKLRYSQGLVGSDYANNRWLYMSEFSKDSNGNIVEDKIANSSVQWEQAMKRDLGIEMSFFRDELHLSVDLFDEKRDKMLISVDNTTPMWIGNTSKELNKGKIKKHGIELELSYRRQLNKDWTIFLGGNFSFNENRILYADDALYALAHQRKVGTALGAQLSGAYLVGNGYLTSVDDIHSNFLPGKVSDVVVGDYKFLDFTGDGKIDKDDLARMEGSLNPPIAYAFNAGFKWKGLDVNVLFQGYAKKWVNFDQMYEWEFYKGNYRTHLSSLDYWSPSNPGGNHGAVHYTASSQVNMNWSGYNESATTGGYNAKIAGRSWRRADYLRLKEVSVGYTWSGPKIRQALGVRALKVYATGNNLLTFTDLLEGDPENKYLVWGQYPQMMTVKLGLQVSF</sequence>
<keyword evidence="1" id="KW-0472">Membrane</keyword>
<dbReference type="InterPro" id="IPR037066">
    <property type="entry name" value="Plug_dom_sf"/>
</dbReference>
<dbReference type="PROSITE" id="PS52016">
    <property type="entry name" value="TONB_DEPENDENT_REC_3"/>
    <property type="match status" value="1"/>
</dbReference>
<dbReference type="Proteomes" id="UP000183253">
    <property type="component" value="Unassembled WGS sequence"/>
</dbReference>
<dbReference type="InterPro" id="IPR012910">
    <property type="entry name" value="Plug_dom"/>
</dbReference>
<dbReference type="STRING" id="1033731.SAMN05444145_102311"/>
<dbReference type="RefSeq" id="WP_044106499.1">
    <property type="nucleotide sequence ID" value="NZ_CAEG01000012.1"/>
</dbReference>
<keyword evidence="1" id="KW-0998">Cell outer membrane</keyword>
<keyword evidence="5" id="KW-1185">Reference proteome</keyword>
<gene>
    <name evidence="4" type="ORF">SAMN05444145_102311</name>
</gene>
<dbReference type="Pfam" id="PF07715">
    <property type="entry name" value="Plug"/>
    <property type="match status" value="1"/>
</dbReference>
<dbReference type="InterPro" id="IPR039426">
    <property type="entry name" value="TonB-dep_rcpt-like"/>
</dbReference>
<keyword evidence="1" id="KW-1134">Transmembrane beta strand</keyword>
<protein>
    <submittedName>
        <fullName evidence="4">TonB-linked outer membrane protein, SusC/RagA family</fullName>
    </submittedName>
</protein>
<dbReference type="EMBL" id="FNRI01000002">
    <property type="protein sequence ID" value="SEA26116.1"/>
    <property type="molecule type" value="Genomic_DNA"/>
</dbReference>
<name>A0A1H3ZQQ9_9BACT</name>
<dbReference type="InterPro" id="IPR023996">
    <property type="entry name" value="TonB-dep_OMP_SusC/RagA"/>
</dbReference>
<dbReference type="FunFam" id="2.170.130.10:FF:000003">
    <property type="entry name" value="SusC/RagA family TonB-linked outer membrane protein"/>
    <property type="match status" value="1"/>
</dbReference>
<dbReference type="InterPro" id="IPR023997">
    <property type="entry name" value="TonB-dep_OMP_SusC/RagA_CS"/>
</dbReference>
<keyword evidence="1" id="KW-0812">Transmembrane</keyword>
<dbReference type="SUPFAM" id="SSF49464">
    <property type="entry name" value="Carboxypeptidase regulatory domain-like"/>
    <property type="match status" value="1"/>
</dbReference>
<keyword evidence="1" id="KW-0813">Transport</keyword>
<feature type="domain" description="TonB-dependent receptor plug" evidence="3">
    <location>
        <begin position="142"/>
        <end position="247"/>
    </location>
</feature>
<dbReference type="AlphaFoldDB" id="A0A1H3ZQQ9"/>
<dbReference type="NCBIfam" id="TIGR04057">
    <property type="entry name" value="SusC_RagA_signa"/>
    <property type="match status" value="1"/>
</dbReference>
<evidence type="ECO:0000313" key="4">
    <source>
        <dbReference type="EMBL" id="SEA26116.1"/>
    </source>
</evidence>
<dbReference type="Pfam" id="PF13715">
    <property type="entry name" value="CarbopepD_reg_2"/>
    <property type="match status" value="1"/>
</dbReference>
<dbReference type="NCBIfam" id="TIGR04056">
    <property type="entry name" value="OMP_RagA_SusC"/>
    <property type="match status" value="1"/>
</dbReference>
<dbReference type="Gene3D" id="2.60.40.1120">
    <property type="entry name" value="Carboxypeptidase-like, regulatory domain"/>
    <property type="match status" value="1"/>
</dbReference>
<accession>A0A1H3ZQQ9</accession>
<feature type="signal peptide" evidence="2">
    <location>
        <begin position="1"/>
        <end position="37"/>
    </location>
</feature>
<organism evidence="4 5">
    <name type="scientific">Alistipes timonensis JC136</name>
    <dbReference type="NCBI Taxonomy" id="1033731"/>
    <lineage>
        <taxon>Bacteria</taxon>
        <taxon>Pseudomonadati</taxon>
        <taxon>Bacteroidota</taxon>
        <taxon>Bacteroidia</taxon>
        <taxon>Bacteroidales</taxon>
        <taxon>Rikenellaceae</taxon>
        <taxon>Alistipes</taxon>
    </lineage>
</organism>
<evidence type="ECO:0000259" key="3">
    <source>
        <dbReference type="Pfam" id="PF07715"/>
    </source>
</evidence>
<dbReference type="InterPro" id="IPR008969">
    <property type="entry name" value="CarboxyPept-like_regulatory"/>
</dbReference>
<proteinExistence type="inferred from homology"/>
<comment type="subcellular location">
    <subcellularLocation>
        <location evidence="1">Cell outer membrane</location>
        <topology evidence="1">Multi-pass membrane protein</topology>
    </subcellularLocation>
</comment>